<evidence type="ECO:0000313" key="3">
    <source>
        <dbReference type="Proteomes" id="UP000257016"/>
    </source>
</evidence>
<feature type="compositionally biased region" description="Basic residues" evidence="1">
    <location>
        <begin position="52"/>
        <end position="61"/>
    </location>
</feature>
<evidence type="ECO:0000256" key="1">
    <source>
        <dbReference type="SAM" id="MobiDB-lite"/>
    </source>
</evidence>
<proteinExistence type="predicted"/>
<gene>
    <name evidence="2" type="ORF">CBM2586_A10718</name>
</gene>
<sequence>MAPARPSCCRRAGCWRATSTSARTAADRRSQCPRLSSMRCWRRPSSASRTGPRPRRCRCSRGRSAGRYGAGAAPEAAPGQAALWRGRCPAWRIRASGEFFSPAPVCVAIIRVLIRLRPRAPAALPASSGRARHPDMRPRPMNWTPGPARAPAPSRPAFGFSPQGHLLHRAAAC</sequence>
<name>A0A975WQ43_9BURK</name>
<dbReference type="EMBL" id="OFSN01000001">
    <property type="protein sequence ID" value="SOY40753.1"/>
    <property type="molecule type" value="Genomic_DNA"/>
</dbReference>
<dbReference type="Proteomes" id="UP000257016">
    <property type="component" value="Unassembled WGS sequence"/>
</dbReference>
<feature type="region of interest" description="Disordered" evidence="1">
    <location>
        <begin position="43"/>
        <end position="72"/>
    </location>
</feature>
<dbReference type="AlphaFoldDB" id="A0A975WQ43"/>
<reference evidence="2 3" key="1">
    <citation type="submission" date="2018-01" db="EMBL/GenBank/DDBJ databases">
        <authorList>
            <person name="Clerissi C."/>
        </authorList>
    </citation>
    <scope>NUCLEOTIDE SEQUENCE [LARGE SCALE GENOMIC DNA]</scope>
    <source>
        <strain evidence="2">Cupriavidus taiwanensis LMG 19430</strain>
    </source>
</reference>
<protein>
    <submittedName>
        <fullName evidence="2">Uncharacterized protein</fullName>
    </submittedName>
</protein>
<feature type="compositionally biased region" description="Low complexity" evidence="1">
    <location>
        <begin position="62"/>
        <end position="72"/>
    </location>
</feature>
<evidence type="ECO:0000313" key="2">
    <source>
        <dbReference type="EMBL" id="SOY40753.1"/>
    </source>
</evidence>
<accession>A0A975WQ43</accession>
<organism evidence="2 3">
    <name type="scientific">Cupriavidus taiwanensis</name>
    <dbReference type="NCBI Taxonomy" id="164546"/>
    <lineage>
        <taxon>Bacteria</taxon>
        <taxon>Pseudomonadati</taxon>
        <taxon>Pseudomonadota</taxon>
        <taxon>Betaproteobacteria</taxon>
        <taxon>Burkholderiales</taxon>
        <taxon>Burkholderiaceae</taxon>
        <taxon>Cupriavidus</taxon>
    </lineage>
</organism>
<comment type="caution">
    <text evidence="2">The sequence shown here is derived from an EMBL/GenBank/DDBJ whole genome shotgun (WGS) entry which is preliminary data.</text>
</comment>